<protein>
    <recommendedName>
        <fullName evidence="3">DUF4382 domain-containing protein</fullName>
    </recommendedName>
</protein>
<dbReference type="AlphaFoldDB" id="A0A1F5Z1V7"/>
<evidence type="ECO:0000313" key="1">
    <source>
        <dbReference type="EMBL" id="OGG06355.1"/>
    </source>
</evidence>
<reference evidence="1 2" key="1">
    <citation type="journal article" date="2016" name="Nat. Commun.">
        <title>Thousands of microbial genomes shed light on interconnected biogeochemical processes in an aquifer system.</title>
        <authorList>
            <person name="Anantharaman K."/>
            <person name="Brown C.T."/>
            <person name="Hug L.A."/>
            <person name="Sharon I."/>
            <person name="Castelle C.J."/>
            <person name="Probst A.J."/>
            <person name="Thomas B.C."/>
            <person name="Singh A."/>
            <person name="Wilkins M.J."/>
            <person name="Karaoz U."/>
            <person name="Brodie E.L."/>
            <person name="Williams K.H."/>
            <person name="Hubbard S.S."/>
            <person name="Banfield J.F."/>
        </authorList>
    </citation>
    <scope>NUCLEOTIDE SEQUENCE [LARGE SCALE GENOMIC DNA]</scope>
</reference>
<name>A0A1F5Z1V7_9BACT</name>
<proteinExistence type="predicted"/>
<dbReference type="Proteomes" id="UP000179129">
    <property type="component" value="Unassembled WGS sequence"/>
</dbReference>
<evidence type="ECO:0000313" key="2">
    <source>
        <dbReference type="Proteomes" id="UP000179129"/>
    </source>
</evidence>
<gene>
    <name evidence="1" type="ORF">A3F83_13505</name>
</gene>
<sequence>MHRSSNKIVRAMLHFFPLLALLLLFDCGDSRLPSGLLNPGGDDTQPGGGGSTDQSEAALDITLTVRQGTPENQPALAVANDDTSSDSLHLFIDVAVENAGPDVLHVPVDVITLNMRTRITFVDLPYKKHFRSGKIKLVIGWTHGGLQASDTHEVEFSTDSALVVNIPLSRVDSLKVSDNVAVYGEVLSPGRFIRANRVQAFDSTAAPRTPKPDLVGDVRLIDTRANRLQVANTTVVLGDTTHVVNAEGQLIGIDQLAVGANEFTITALAWAFTTGIGTTANGWEFKRFNINVARPFTP</sequence>
<comment type="caution">
    <text evidence="1">The sequence shown here is derived from an EMBL/GenBank/DDBJ whole genome shotgun (WGS) entry which is preliminary data.</text>
</comment>
<accession>A0A1F5Z1V7</accession>
<dbReference type="EMBL" id="MFIX01000028">
    <property type="protein sequence ID" value="OGG06355.1"/>
    <property type="molecule type" value="Genomic_DNA"/>
</dbReference>
<organism evidence="1 2">
    <name type="scientific">Candidatus Glassbacteria bacterium RIFCSPLOWO2_12_FULL_58_11</name>
    <dbReference type="NCBI Taxonomy" id="1817867"/>
    <lineage>
        <taxon>Bacteria</taxon>
        <taxon>Candidatus Glassiibacteriota</taxon>
    </lineage>
</organism>
<dbReference type="STRING" id="1817867.A3F83_13505"/>
<evidence type="ECO:0008006" key="3">
    <source>
        <dbReference type="Google" id="ProtNLM"/>
    </source>
</evidence>